<dbReference type="Proteomes" id="UP000199354">
    <property type="component" value="Unassembled WGS sequence"/>
</dbReference>
<dbReference type="STRING" id="490189.SAMN02927903_02983"/>
<dbReference type="RefSeq" id="WP_091146011.1">
    <property type="nucleotide sequence ID" value="NZ_FMVF01000018.1"/>
</dbReference>
<reference evidence="2 3" key="1">
    <citation type="submission" date="2016-10" db="EMBL/GenBank/DDBJ databases">
        <authorList>
            <person name="de Groot N.N."/>
        </authorList>
    </citation>
    <scope>NUCLEOTIDE SEQUENCE [LARGE SCALE GENOMIC DNA]</scope>
    <source>
        <strain evidence="2 3">CGMCC 1.7031</strain>
    </source>
</reference>
<keyword evidence="1" id="KW-0812">Transmembrane</keyword>
<dbReference type="OrthoDB" id="679091at2"/>
<organism evidence="2 3">
    <name type="scientific">Flavobacterium caeni</name>
    <dbReference type="NCBI Taxonomy" id="490189"/>
    <lineage>
        <taxon>Bacteria</taxon>
        <taxon>Pseudomonadati</taxon>
        <taxon>Bacteroidota</taxon>
        <taxon>Flavobacteriia</taxon>
        <taxon>Flavobacteriales</taxon>
        <taxon>Flavobacteriaceae</taxon>
        <taxon>Flavobacterium</taxon>
    </lineage>
</organism>
<evidence type="ECO:0000256" key="1">
    <source>
        <dbReference type="SAM" id="Phobius"/>
    </source>
</evidence>
<keyword evidence="1" id="KW-1133">Transmembrane helix</keyword>
<keyword evidence="1" id="KW-0472">Membrane</keyword>
<feature type="transmembrane region" description="Helical" evidence="1">
    <location>
        <begin position="20"/>
        <end position="39"/>
    </location>
</feature>
<accession>A0A1G5JZD4</accession>
<dbReference type="EMBL" id="FMVF01000018">
    <property type="protein sequence ID" value="SCY93534.1"/>
    <property type="molecule type" value="Genomic_DNA"/>
</dbReference>
<keyword evidence="3" id="KW-1185">Reference proteome</keyword>
<dbReference type="AlphaFoldDB" id="A0A1G5JZD4"/>
<evidence type="ECO:0000313" key="3">
    <source>
        <dbReference type="Proteomes" id="UP000199354"/>
    </source>
</evidence>
<evidence type="ECO:0000313" key="2">
    <source>
        <dbReference type="EMBL" id="SCY93534.1"/>
    </source>
</evidence>
<protein>
    <submittedName>
        <fullName evidence="2">Uncharacterized protein</fullName>
    </submittedName>
</protein>
<gene>
    <name evidence="2" type="ORF">SAMN02927903_02983</name>
</gene>
<proteinExistence type="predicted"/>
<name>A0A1G5JZD4_9FLAO</name>
<sequence length="79" mass="8117">MNVFQRAAAPTPSFFKKLRLIGLILTTASGVLIGGDMTAGVVLEIVKHVASAGAVLMAVSLVTVDEEALGLKLHKKSGG</sequence>